<dbReference type="Pfam" id="PF00856">
    <property type="entry name" value="SET"/>
    <property type="match status" value="1"/>
</dbReference>
<organism evidence="2">
    <name type="scientific">Mytilinidion resinicola</name>
    <dbReference type="NCBI Taxonomy" id="574789"/>
    <lineage>
        <taxon>Eukaryota</taxon>
        <taxon>Fungi</taxon>
        <taxon>Dikarya</taxon>
        <taxon>Ascomycota</taxon>
        <taxon>Pezizomycotina</taxon>
        <taxon>Dothideomycetes</taxon>
        <taxon>Pleosporomycetidae</taxon>
        <taxon>Mytilinidiales</taxon>
        <taxon>Mytilinidiaceae</taxon>
        <taxon>Mytilinidion</taxon>
    </lineage>
</organism>
<reference evidence="2 4" key="1">
    <citation type="journal article" date="2020" name="Stud. Mycol.">
        <title>101 Dothideomycetes genomes: a test case for predicting lifestyles and emergence of pathogens.</title>
        <authorList>
            <person name="Haridas S."/>
            <person name="Albert R."/>
            <person name="Binder M."/>
            <person name="Bloem J."/>
            <person name="Labutti K."/>
            <person name="Salamov A."/>
            <person name="Andreopoulos B."/>
            <person name="Baker S."/>
            <person name="Barry K."/>
            <person name="Bills G."/>
            <person name="Bluhm B."/>
            <person name="Cannon C."/>
            <person name="Castanera R."/>
            <person name="Culley D."/>
            <person name="Daum C."/>
            <person name="Ezra D."/>
            <person name="Gonzalez J."/>
            <person name="Henrissat B."/>
            <person name="Kuo A."/>
            <person name="Liang C."/>
            <person name="Lipzen A."/>
            <person name="Lutzoni F."/>
            <person name="Magnuson J."/>
            <person name="Mondo S."/>
            <person name="Nolan M."/>
            <person name="Ohm R."/>
            <person name="Pangilinan J."/>
            <person name="Park H.-J."/>
            <person name="Ramirez L."/>
            <person name="Alfaro M."/>
            <person name="Sun H."/>
            <person name="Tritt A."/>
            <person name="Yoshinaga Y."/>
            <person name="Zwiers L.-H."/>
            <person name="Turgeon B."/>
            <person name="Goodwin S."/>
            <person name="Spatafora J."/>
            <person name="Crous P."/>
            <person name="Grigoriev I."/>
        </authorList>
    </citation>
    <scope>NUCLEOTIDE SEQUENCE</scope>
    <source>
        <strain evidence="2 4">CBS 304.34</strain>
    </source>
</reference>
<dbReference type="Proteomes" id="UP000504636">
    <property type="component" value="Unplaced"/>
</dbReference>
<dbReference type="RefSeq" id="XP_033582987.1">
    <property type="nucleotide sequence ID" value="XM_033723274.1"/>
</dbReference>
<keyword evidence="3" id="KW-1185">Reference proteome</keyword>
<evidence type="ECO:0000313" key="2">
    <source>
        <dbReference type="EMBL" id="KAF2816023.1"/>
    </source>
</evidence>
<dbReference type="SUPFAM" id="SSF82199">
    <property type="entry name" value="SET domain"/>
    <property type="match status" value="1"/>
</dbReference>
<dbReference type="EMBL" id="MU003693">
    <property type="protein sequence ID" value="KAF2816023.1"/>
    <property type="molecule type" value="Genomic_DNA"/>
</dbReference>
<gene>
    <name evidence="2 4" type="ORF">BDZ99DRAFT_493933</name>
</gene>
<reference evidence="4" key="3">
    <citation type="submission" date="2025-04" db="UniProtKB">
        <authorList>
            <consortium name="RefSeq"/>
        </authorList>
    </citation>
    <scope>IDENTIFICATION</scope>
    <source>
        <strain evidence="4">CBS 304.34</strain>
    </source>
</reference>
<dbReference type="AlphaFoldDB" id="A0A6A6Z5T3"/>
<dbReference type="InterPro" id="IPR001214">
    <property type="entry name" value="SET_dom"/>
</dbReference>
<dbReference type="PROSITE" id="PS50280">
    <property type="entry name" value="SET"/>
    <property type="match status" value="1"/>
</dbReference>
<accession>A0A6A6Z5T3</accession>
<dbReference type="SMART" id="SM00317">
    <property type="entry name" value="SET"/>
    <property type="match status" value="1"/>
</dbReference>
<evidence type="ECO:0000313" key="3">
    <source>
        <dbReference type="Proteomes" id="UP000504636"/>
    </source>
</evidence>
<dbReference type="OrthoDB" id="308383at2759"/>
<protein>
    <submittedName>
        <fullName evidence="2 4">SET domain-containing protein</fullName>
    </submittedName>
</protein>
<evidence type="ECO:0000313" key="4">
    <source>
        <dbReference type="RefSeq" id="XP_033582987.1"/>
    </source>
</evidence>
<name>A0A6A6Z5T3_9PEZI</name>
<reference evidence="4" key="2">
    <citation type="submission" date="2020-04" db="EMBL/GenBank/DDBJ databases">
        <authorList>
            <consortium name="NCBI Genome Project"/>
        </authorList>
    </citation>
    <scope>NUCLEOTIDE SEQUENCE</scope>
    <source>
        <strain evidence="4">CBS 304.34</strain>
    </source>
</reference>
<dbReference type="Gene3D" id="2.170.270.10">
    <property type="entry name" value="SET domain"/>
    <property type="match status" value="1"/>
</dbReference>
<sequence length="247" mass="27461">MARPKAPSKPKPFRFTSVSGKRRIAKNIRSKTTPNQCSFVFLNPSKWSTKPPKGWSSPETWKPCLDTLLTTTQGVCLACGDETEEPDNCECSLEAFRAKDAQWKKLFELKEVEGMGVGVFAKQRIGPRTVVGEYTGVLNPPGHLYDYGEVGYHVEVPLGPSIFSEVFGTVDATYEGSFVRFVNHSCNAKANLVTGRVGRTRVSAIMMKGNRAVKAGEELTVNYGPVYFQGKYCYCGYRRCKYPDPNT</sequence>
<proteinExistence type="predicted"/>
<evidence type="ECO:0000259" key="1">
    <source>
        <dbReference type="PROSITE" id="PS50280"/>
    </source>
</evidence>
<dbReference type="InterPro" id="IPR046341">
    <property type="entry name" value="SET_dom_sf"/>
</dbReference>
<dbReference type="GeneID" id="54464167"/>
<feature type="domain" description="SET" evidence="1">
    <location>
        <begin position="105"/>
        <end position="224"/>
    </location>
</feature>